<gene>
    <name evidence="8" type="ORF">F0562_018020</name>
</gene>
<feature type="domain" description="BES1/BZR1 plant transcription factor N-terminal" evidence="7">
    <location>
        <begin position="25"/>
        <end position="131"/>
    </location>
</feature>
<comment type="subcellular location">
    <subcellularLocation>
        <location evidence="5">Nucleus</location>
    </subcellularLocation>
</comment>
<reference evidence="8 9" key="1">
    <citation type="submission" date="2019-09" db="EMBL/GenBank/DDBJ databases">
        <title>A chromosome-level genome assembly of the Chinese tupelo Nyssa sinensis.</title>
        <authorList>
            <person name="Yang X."/>
            <person name="Kang M."/>
            <person name="Yang Y."/>
            <person name="Xiong H."/>
            <person name="Wang M."/>
            <person name="Zhang Z."/>
            <person name="Wang Z."/>
            <person name="Wu H."/>
            <person name="Ma T."/>
            <person name="Liu J."/>
            <person name="Xi Z."/>
        </authorList>
    </citation>
    <scope>NUCLEOTIDE SEQUENCE [LARGE SCALE GENOMIC DNA]</scope>
    <source>
        <strain evidence="8">J267</strain>
        <tissue evidence="8">Leaf</tissue>
    </source>
</reference>
<dbReference type="GO" id="GO:0005634">
    <property type="term" value="C:nucleus"/>
    <property type="evidence" value="ECO:0007669"/>
    <property type="project" value="UniProtKB-SubCell"/>
</dbReference>
<dbReference type="GO" id="GO:0006351">
    <property type="term" value="P:DNA-templated transcription"/>
    <property type="evidence" value="ECO:0007669"/>
    <property type="project" value="InterPro"/>
</dbReference>
<evidence type="ECO:0000259" key="7">
    <source>
        <dbReference type="Pfam" id="PF05687"/>
    </source>
</evidence>
<keyword evidence="2 5" id="KW-0805">Transcription regulation</keyword>
<keyword evidence="3 5" id="KW-0238">DNA-binding</keyword>
<accession>A0A5J4ZC68</accession>
<dbReference type="EMBL" id="CM018052">
    <property type="protein sequence ID" value="KAA8514841.1"/>
    <property type="molecule type" value="Genomic_DNA"/>
</dbReference>
<dbReference type="PANTHER" id="PTHR31506">
    <property type="entry name" value="BES1/BZR1 HOMOLOG PROTEIN 3-RELATED"/>
    <property type="match status" value="1"/>
</dbReference>
<dbReference type="InterPro" id="IPR008540">
    <property type="entry name" value="BES1_N"/>
</dbReference>
<feature type="compositionally biased region" description="Basic and acidic residues" evidence="6">
    <location>
        <begin position="28"/>
        <end position="37"/>
    </location>
</feature>
<comment type="similarity">
    <text evidence="1 5">Belongs to the BZR/LAT61 family.</text>
</comment>
<evidence type="ECO:0000256" key="1">
    <source>
        <dbReference type="ARBA" id="ARBA00005909"/>
    </source>
</evidence>
<evidence type="ECO:0000313" key="9">
    <source>
        <dbReference type="Proteomes" id="UP000325577"/>
    </source>
</evidence>
<feature type="region of interest" description="Disordered" evidence="6">
    <location>
        <begin position="1"/>
        <end position="42"/>
    </location>
</feature>
<protein>
    <recommendedName>
        <fullName evidence="5">Protein BZR1 homolog</fullName>
    </recommendedName>
    <alternativeName>
        <fullName evidence="5">Protein BRASSINAZOLE-RESISTANT 1 homolog</fullName>
    </alternativeName>
</protein>
<sequence>MKEGGGQMQGEKAGTAMIGGGSSNTRSAIDKEKTKMRERQRRSVTTKIFHGLRKHGGYRLSPRADINEVLRELAKEAGWVVEPDGTTYRASTTNVSNVCPRCGAGKGSGTPTPTSSIIGGGGECSATASPCRITAGDSMLGFGRPNSLYYCGGVSSCGSGGGGVSPSQDLDIPLAMYMYGRIASGINQHSAAAATGVVGSSTVTPAYSQQQLCLQEANVSNQNSPVVSPRRRA</sequence>
<dbReference type="GO" id="GO:0003700">
    <property type="term" value="F:DNA-binding transcription factor activity"/>
    <property type="evidence" value="ECO:0007669"/>
    <property type="project" value="UniProtKB-UniRule"/>
</dbReference>
<evidence type="ECO:0000256" key="6">
    <source>
        <dbReference type="SAM" id="MobiDB-lite"/>
    </source>
</evidence>
<organism evidence="8 9">
    <name type="scientific">Nyssa sinensis</name>
    <dbReference type="NCBI Taxonomy" id="561372"/>
    <lineage>
        <taxon>Eukaryota</taxon>
        <taxon>Viridiplantae</taxon>
        <taxon>Streptophyta</taxon>
        <taxon>Embryophyta</taxon>
        <taxon>Tracheophyta</taxon>
        <taxon>Spermatophyta</taxon>
        <taxon>Magnoliopsida</taxon>
        <taxon>eudicotyledons</taxon>
        <taxon>Gunneridae</taxon>
        <taxon>Pentapetalae</taxon>
        <taxon>asterids</taxon>
        <taxon>Cornales</taxon>
        <taxon>Nyssaceae</taxon>
        <taxon>Nyssa</taxon>
    </lineage>
</organism>
<keyword evidence="4 5" id="KW-0804">Transcription</keyword>
<evidence type="ECO:0000256" key="5">
    <source>
        <dbReference type="RuleBase" id="RU369040"/>
    </source>
</evidence>
<keyword evidence="5" id="KW-1070">Brassinosteroid signaling pathway</keyword>
<dbReference type="AlphaFoldDB" id="A0A5J4ZC68"/>
<evidence type="ECO:0000256" key="2">
    <source>
        <dbReference type="ARBA" id="ARBA00023015"/>
    </source>
</evidence>
<evidence type="ECO:0000256" key="3">
    <source>
        <dbReference type="ARBA" id="ARBA00023125"/>
    </source>
</evidence>
<proteinExistence type="inferred from homology"/>
<dbReference type="OrthoDB" id="1907033at2759"/>
<dbReference type="Pfam" id="PF05687">
    <property type="entry name" value="BES1_N"/>
    <property type="match status" value="1"/>
</dbReference>
<comment type="function">
    <text evidence="5">Functions in brassinosteroid signaling. May function as transcriptional repressor.</text>
</comment>
<evidence type="ECO:0000313" key="8">
    <source>
        <dbReference type="EMBL" id="KAA8514841.1"/>
    </source>
</evidence>
<dbReference type="Proteomes" id="UP000325577">
    <property type="component" value="Linkage Group LG9"/>
</dbReference>
<dbReference type="GO" id="GO:0003677">
    <property type="term" value="F:DNA binding"/>
    <property type="evidence" value="ECO:0007669"/>
    <property type="project" value="UniProtKB-UniRule"/>
</dbReference>
<evidence type="ECO:0000256" key="4">
    <source>
        <dbReference type="ARBA" id="ARBA00023163"/>
    </source>
</evidence>
<dbReference type="InterPro" id="IPR033264">
    <property type="entry name" value="BZR"/>
</dbReference>
<dbReference type="GO" id="GO:0009742">
    <property type="term" value="P:brassinosteroid mediated signaling pathway"/>
    <property type="evidence" value="ECO:0007669"/>
    <property type="project" value="UniProtKB-UniRule"/>
</dbReference>
<keyword evidence="9" id="KW-1185">Reference proteome</keyword>
<name>A0A5J4ZC68_9ASTE</name>
<dbReference type="PANTHER" id="PTHR31506:SF4">
    <property type="entry name" value="BES1_BZR1 PLANT TRANSCRIPTION FACTOR N-TERMINAL DOMAIN-CONTAINING PROTEIN"/>
    <property type="match status" value="1"/>
</dbReference>